<dbReference type="PANTHER" id="PTHR43289">
    <property type="entry name" value="MITOGEN-ACTIVATED PROTEIN KINASE KINASE KINASE 20-RELATED"/>
    <property type="match status" value="1"/>
</dbReference>
<dbReference type="PANTHER" id="PTHR43289:SF6">
    <property type="entry name" value="SERINE_THREONINE-PROTEIN KINASE NEKL-3"/>
    <property type="match status" value="1"/>
</dbReference>
<feature type="region of interest" description="Disordered" evidence="7">
    <location>
        <begin position="260"/>
        <end position="281"/>
    </location>
</feature>
<keyword evidence="3" id="KW-0808">Transferase</keyword>
<dbReference type="SMART" id="SM00220">
    <property type="entry name" value="S_TKc"/>
    <property type="match status" value="1"/>
</dbReference>
<evidence type="ECO:0000313" key="9">
    <source>
        <dbReference type="EMBL" id="MDN4474625.1"/>
    </source>
</evidence>
<dbReference type="PROSITE" id="PS50011">
    <property type="entry name" value="PROTEIN_KINASE_DOM"/>
    <property type="match status" value="1"/>
</dbReference>
<keyword evidence="10" id="KW-1185">Reference proteome</keyword>
<dbReference type="Proteomes" id="UP001172728">
    <property type="component" value="Unassembled WGS sequence"/>
</dbReference>
<keyword evidence="5" id="KW-0418">Kinase</keyword>
<keyword evidence="4" id="KW-0547">Nucleotide-binding</keyword>
<dbReference type="EMBL" id="JAUHPW010000001">
    <property type="protein sequence ID" value="MDN4474625.1"/>
    <property type="molecule type" value="Genomic_DNA"/>
</dbReference>
<gene>
    <name evidence="9" type="ORF">QQX09_02025</name>
</gene>
<evidence type="ECO:0000256" key="4">
    <source>
        <dbReference type="ARBA" id="ARBA00022741"/>
    </source>
</evidence>
<evidence type="ECO:0000256" key="2">
    <source>
        <dbReference type="ARBA" id="ARBA00022527"/>
    </source>
</evidence>
<organism evidence="9 10">
    <name type="scientific">Demequina litoralis</name>
    <dbReference type="NCBI Taxonomy" id="3051660"/>
    <lineage>
        <taxon>Bacteria</taxon>
        <taxon>Bacillati</taxon>
        <taxon>Actinomycetota</taxon>
        <taxon>Actinomycetes</taxon>
        <taxon>Micrococcales</taxon>
        <taxon>Demequinaceae</taxon>
        <taxon>Demequina</taxon>
    </lineage>
</organism>
<dbReference type="EC" id="2.7.11.1" evidence="1"/>
<evidence type="ECO:0000259" key="8">
    <source>
        <dbReference type="PROSITE" id="PS50011"/>
    </source>
</evidence>
<dbReference type="Gene3D" id="3.30.200.20">
    <property type="entry name" value="Phosphorylase Kinase, domain 1"/>
    <property type="match status" value="1"/>
</dbReference>
<evidence type="ECO:0000256" key="7">
    <source>
        <dbReference type="SAM" id="MobiDB-lite"/>
    </source>
</evidence>
<evidence type="ECO:0000256" key="5">
    <source>
        <dbReference type="ARBA" id="ARBA00022777"/>
    </source>
</evidence>
<dbReference type="SUPFAM" id="SSF56112">
    <property type="entry name" value="Protein kinase-like (PK-like)"/>
    <property type="match status" value="1"/>
</dbReference>
<dbReference type="RefSeq" id="WP_301131024.1">
    <property type="nucleotide sequence ID" value="NZ_JAUHPW010000001.1"/>
</dbReference>
<evidence type="ECO:0000313" key="10">
    <source>
        <dbReference type="Proteomes" id="UP001172728"/>
    </source>
</evidence>
<dbReference type="Gene3D" id="1.10.510.10">
    <property type="entry name" value="Transferase(Phosphotransferase) domain 1"/>
    <property type="match status" value="1"/>
</dbReference>
<dbReference type="InterPro" id="IPR000719">
    <property type="entry name" value="Prot_kinase_dom"/>
</dbReference>
<accession>A0ABT8G650</accession>
<evidence type="ECO:0000256" key="6">
    <source>
        <dbReference type="ARBA" id="ARBA00022840"/>
    </source>
</evidence>
<keyword evidence="2" id="KW-0723">Serine/threonine-protein kinase</keyword>
<keyword evidence="6" id="KW-0067">ATP-binding</keyword>
<comment type="caution">
    <text evidence="9">The sequence shown here is derived from an EMBL/GenBank/DDBJ whole genome shotgun (WGS) entry which is preliminary data.</text>
</comment>
<feature type="domain" description="Protein kinase" evidence="8">
    <location>
        <begin position="1"/>
        <end position="201"/>
    </location>
</feature>
<evidence type="ECO:0000256" key="1">
    <source>
        <dbReference type="ARBA" id="ARBA00012513"/>
    </source>
</evidence>
<evidence type="ECO:0000256" key="3">
    <source>
        <dbReference type="ARBA" id="ARBA00022679"/>
    </source>
</evidence>
<sequence length="399" mass="40355">MRRITPLQLDRVTRAVGRGDADERAARARVAALSTIEHPGVCVPLDVVREDDAVVVCSPRVAGTPLAEAGRTADLGAWVWLVAGLAEALAALHARGLAHGDVAPGNVVVGTRPVLVDLVGPALGRERGTPGFAAPERAAGGAPSAPGDVHALGAVALAAAGPELRTEAEAWMAPLLDPDPDVRPSAGAVGRGILGCAAPVRWRPAAATDGSAVAPAARTVTDPRAWHWRLRRRPLRLVAVAALAVGAAGWAVWGPPLGEPTSSAGAERAVPAAASSLPDPGAAARALTGERVDAVAAGDGEALVALTVPGSAAWATAAREARLLEDVELRGLTVGVGPATIVETGGGTAVVEVAYGLSAHVRAGPGGARTEVPAERQEVRLALEWSGERWRVVEVSAAP</sequence>
<reference evidence="9" key="1">
    <citation type="submission" date="2023-06" db="EMBL/GenBank/DDBJ databases">
        <title>Sysu t00192.</title>
        <authorList>
            <person name="Gao L."/>
            <person name="Fang B.-Z."/>
            <person name="Li W.-J."/>
        </authorList>
    </citation>
    <scope>NUCLEOTIDE SEQUENCE</scope>
    <source>
        <strain evidence="9">SYSU T00192</strain>
    </source>
</reference>
<proteinExistence type="predicted"/>
<name>A0ABT8G650_9MICO</name>
<dbReference type="InterPro" id="IPR011009">
    <property type="entry name" value="Kinase-like_dom_sf"/>
</dbReference>
<protein>
    <recommendedName>
        <fullName evidence="1">non-specific serine/threonine protein kinase</fullName>
        <ecNumber evidence="1">2.7.11.1</ecNumber>
    </recommendedName>
</protein>